<reference evidence="1" key="1">
    <citation type="submission" date="2024-12" db="EMBL/GenBank/DDBJ databases">
        <authorList>
            <person name="Wu N."/>
        </authorList>
    </citation>
    <scope>NUCLEOTIDE SEQUENCE</scope>
    <source>
        <strain evidence="1">P15</strain>
    </source>
</reference>
<evidence type="ECO:0000313" key="2">
    <source>
        <dbReference type="Proteomes" id="UP001631969"/>
    </source>
</evidence>
<keyword evidence="1" id="KW-0238">DNA-binding</keyword>
<name>A0ACC7P4T2_9BACL</name>
<dbReference type="Proteomes" id="UP001631969">
    <property type="component" value="Unassembled WGS sequence"/>
</dbReference>
<evidence type="ECO:0000313" key="1">
    <source>
        <dbReference type="EMBL" id="MFM9331254.1"/>
    </source>
</evidence>
<protein>
    <submittedName>
        <fullName evidence="1">LacI family DNA-binding transcriptional regulator</fullName>
    </submittedName>
</protein>
<dbReference type="EMBL" id="JBJURJ010000017">
    <property type="protein sequence ID" value="MFM9331254.1"/>
    <property type="molecule type" value="Genomic_DNA"/>
</dbReference>
<gene>
    <name evidence="1" type="ORF">ACI1P1_23445</name>
</gene>
<sequence>MNANITMRDIAEKLGISTVTVSKALNGKDGVGEELRVKVKETAAQLGYRLNTIAKSMKEGCSYNIGVVIAERYTGAGHSFYMQFYQQLVQALEEYQYSGLLHVLHADDEASLVLPRIYNERKADGFILLGQLDKAYVHAFLGTGIPVTLLDFYTDQPVDSVVGDNFFGSYEMTNYLIAEGHRDIAFVGNIYSTSSIQDRYLGYCKSLLEHKLPLRPEYVLSDRDELGRFTEITLPVPLPTALVCNCDQVAYNLVVHLQKKGIQVPEQCSVTGFDNDLYSTLCEPKLTTMEVNMREMAETAVTMMIRKIKHNDETAGRVLVKAKPVYRNSVKPQNI</sequence>
<accession>A0ACC7P4T2</accession>
<keyword evidence="2" id="KW-1185">Reference proteome</keyword>
<proteinExistence type="predicted"/>
<comment type="caution">
    <text evidence="1">The sequence shown here is derived from an EMBL/GenBank/DDBJ whole genome shotgun (WGS) entry which is preliminary data.</text>
</comment>
<organism evidence="1 2">
    <name type="scientific">Paenibacillus mesotrionivorans</name>
    <dbReference type="NCBI Taxonomy" id="3160968"/>
    <lineage>
        <taxon>Bacteria</taxon>
        <taxon>Bacillati</taxon>
        <taxon>Bacillota</taxon>
        <taxon>Bacilli</taxon>
        <taxon>Bacillales</taxon>
        <taxon>Paenibacillaceae</taxon>
        <taxon>Paenibacillus</taxon>
    </lineage>
</organism>